<dbReference type="WBParaSite" id="L893_g645.t1">
    <property type="protein sequence ID" value="L893_g645.t1"/>
    <property type="gene ID" value="L893_g645"/>
</dbReference>
<sequence>MYPARFGQHRRSSNLSFFKRTSRSFDRRETRLLLFITNERGVPTTNLTIAQYNKQVTSRFAFLISAHLRAPCFPENTDLYGCARFLIP</sequence>
<protein>
    <submittedName>
        <fullName evidence="2">Uncharacterized protein</fullName>
    </submittedName>
</protein>
<evidence type="ECO:0000313" key="1">
    <source>
        <dbReference type="Proteomes" id="UP000095287"/>
    </source>
</evidence>
<dbReference type="Proteomes" id="UP000095287">
    <property type="component" value="Unplaced"/>
</dbReference>
<evidence type="ECO:0000313" key="2">
    <source>
        <dbReference type="WBParaSite" id="L893_g645.t1"/>
    </source>
</evidence>
<proteinExistence type="predicted"/>
<reference evidence="2" key="1">
    <citation type="submission" date="2016-11" db="UniProtKB">
        <authorList>
            <consortium name="WormBaseParasite"/>
        </authorList>
    </citation>
    <scope>IDENTIFICATION</scope>
</reference>
<accession>A0A1I8AJR0</accession>
<name>A0A1I8AJR0_9BILA</name>
<keyword evidence="1" id="KW-1185">Reference proteome</keyword>
<dbReference type="AlphaFoldDB" id="A0A1I8AJR0"/>
<organism evidence="1 2">
    <name type="scientific">Steinernema glaseri</name>
    <dbReference type="NCBI Taxonomy" id="37863"/>
    <lineage>
        <taxon>Eukaryota</taxon>
        <taxon>Metazoa</taxon>
        <taxon>Ecdysozoa</taxon>
        <taxon>Nematoda</taxon>
        <taxon>Chromadorea</taxon>
        <taxon>Rhabditida</taxon>
        <taxon>Tylenchina</taxon>
        <taxon>Panagrolaimomorpha</taxon>
        <taxon>Strongyloidoidea</taxon>
        <taxon>Steinernematidae</taxon>
        <taxon>Steinernema</taxon>
    </lineage>
</organism>